<reference evidence="3" key="2">
    <citation type="submission" date="2025-09" db="UniProtKB">
        <authorList>
            <consortium name="Ensembl"/>
        </authorList>
    </citation>
    <scope>IDENTIFICATION</scope>
</reference>
<dbReference type="Pfam" id="PF17921">
    <property type="entry name" value="Integrase_H2C2"/>
    <property type="match status" value="1"/>
</dbReference>
<dbReference type="Proteomes" id="UP000694546">
    <property type="component" value="Chromosome 4"/>
</dbReference>
<evidence type="ECO:0000259" key="2">
    <source>
        <dbReference type="PROSITE" id="PS50994"/>
    </source>
</evidence>
<dbReference type="Ensembl" id="ENSGMOT00000045274.1">
    <property type="protein sequence ID" value="ENSGMOP00000061089.1"/>
    <property type="gene ID" value="ENSGMOG00000031270.1"/>
</dbReference>
<proteinExistence type="predicted"/>
<sequence length="674" mass="74775">MAKMTLRRADKCFKPFIYDGFVSLSGEVSDFLVDGVDFIMGNHIAGGRGYPVLEIVNTPVPVSVCEEFFPVCAVTRVQGLKKDLELGDSVFGEALVEDVWPSSGEWCDSTKKCVQGKLVIPEFADVPLPLTRQALIAAQQSDSSLASCFAAVSSDASVSGRQQSFLMEEGVLMRTWVARPGSGKLKTSEDWNTVHQIVLPVVCRRHVLELAHEHLWSGHLGIAKTYDRILQNFFWPGLKTDVDRFCRTCTTCQIVGKPNQVVPPFPLHPIPAIGEPFEHFIIDCVGPLPRTKTGNQYMLTVMCVSTRFPEAIPLRKITALAITRALTTFFTTFGLPRVVQSDQGSNFLSKTFKQDLQTMGVSHAVFSAYHHDSQGALERWHQTLKSMLKKYCFDTGHGWDEGVPFVPFAIRDAKKESLGFSPAELVFGHRMRGPLKMLKEKLLSGSSPKSSVPDFVSQCRERLRCVTSLAKEALSSAQDAMKRRFDKKAVERQFEPGDEVLVLLPTPGSALTASFSGSYVVEKKVSDTNYVICTPERWRKTRLCHINILKSYHIRGDGGKQGPRPVDSNVNPSVTSVCVGAMSDDGLTRLSEGQQTGRLSNSEVLGDISSHLSYLPEVQSQEVIQLLLSYPRLSSDVPSSTLRCMWDPVPLLLWSIQTTILLFFWPEYITATNG</sequence>
<dbReference type="InterPro" id="IPR041588">
    <property type="entry name" value="Integrase_H2C2"/>
</dbReference>
<dbReference type="FunFam" id="1.10.340.70:FF:000001">
    <property type="entry name" value="Retrovirus-related Pol polyprotein from transposon gypsy-like Protein"/>
    <property type="match status" value="1"/>
</dbReference>
<evidence type="ECO:0000313" key="3">
    <source>
        <dbReference type="Ensembl" id="ENSGMOP00000061089.1"/>
    </source>
</evidence>
<dbReference type="AlphaFoldDB" id="A0A8C5FTV2"/>
<name>A0A8C5FTV2_GADMO</name>
<dbReference type="InterPro" id="IPR001584">
    <property type="entry name" value="Integrase_cat-core"/>
</dbReference>
<feature type="domain" description="Integrase catalytic" evidence="2">
    <location>
        <begin position="272"/>
        <end position="430"/>
    </location>
</feature>
<dbReference type="InterPro" id="IPR012337">
    <property type="entry name" value="RNaseH-like_sf"/>
</dbReference>
<dbReference type="PANTHER" id="PTHR37984">
    <property type="entry name" value="PROTEIN CBG26694"/>
    <property type="match status" value="1"/>
</dbReference>
<dbReference type="Pfam" id="PF00665">
    <property type="entry name" value="rve"/>
    <property type="match status" value="1"/>
</dbReference>
<dbReference type="SUPFAM" id="SSF53098">
    <property type="entry name" value="Ribonuclease H-like"/>
    <property type="match status" value="1"/>
</dbReference>
<organism evidence="3 4">
    <name type="scientific">Gadus morhua</name>
    <name type="common">Atlantic cod</name>
    <dbReference type="NCBI Taxonomy" id="8049"/>
    <lineage>
        <taxon>Eukaryota</taxon>
        <taxon>Metazoa</taxon>
        <taxon>Chordata</taxon>
        <taxon>Craniata</taxon>
        <taxon>Vertebrata</taxon>
        <taxon>Euteleostomi</taxon>
        <taxon>Actinopterygii</taxon>
        <taxon>Neopterygii</taxon>
        <taxon>Teleostei</taxon>
        <taxon>Neoteleostei</taxon>
        <taxon>Acanthomorphata</taxon>
        <taxon>Zeiogadaria</taxon>
        <taxon>Gadariae</taxon>
        <taxon>Gadiformes</taxon>
        <taxon>Gadoidei</taxon>
        <taxon>Gadidae</taxon>
        <taxon>Gadus</taxon>
    </lineage>
</organism>
<evidence type="ECO:0000256" key="1">
    <source>
        <dbReference type="ARBA" id="ARBA00039658"/>
    </source>
</evidence>
<dbReference type="Gene3D" id="1.10.340.70">
    <property type="match status" value="1"/>
</dbReference>
<dbReference type="PANTHER" id="PTHR37984:SF15">
    <property type="entry name" value="INTEGRASE CATALYTIC DOMAIN-CONTAINING PROTEIN"/>
    <property type="match status" value="1"/>
</dbReference>
<dbReference type="GeneTree" id="ENSGT01050000244855"/>
<accession>A0A8C5FTV2</accession>
<evidence type="ECO:0000313" key="4">
    <source>
        <dbReference type="Proteomes" id="UP000694546"/>
    </source>
</evidence>
<keyword evidence="4" id="KW-1185">Reference proteome</keyword>
<dbReference type="OMA" id="CHINILK"/>
<reference evidence="3" key="1">
    <citation type="submission" date="2025-08" db="UniProtKB">
        <authorList>
            <consortium name="Ensembl"/>
        </authorList>
    </citation>
    <scope>IDENTIFICATION</scope>
</reference>
<dbReference type="Gene3D" id="3.30.420.10">
    <property type="entry name" value="Ribonuclease H-like superfamily/Ribonuclease H"/>
    <property type="match status" value="1"/>
</dbReference>
<dbReference type="FunFam" id="3.30.420.10:FF:000032">
    <property type="entry name" value="Retrovirus-related Pol polyprotein from transposon 297-like Protein"/>
    <property type="match status" value="1"/>
</dbReference>
<dbReference type="InterPro" id="IPR050951">
    <property type="entry name" value="Retrovirus_Pol_polyprotein"/>
</dbReference>
<protein>
    <recommendedName>
        <fullName evidence="1">Gypsy retrotransposon integrase-like protein 1</fullName>
    </recommendedName>
</protein>
<dbReference type="InterPro" id="IPR036397">
    <property type="entry name" value="RNaseH_sf"/>
</dbReference>
<dbReference type="GO" id="GO:0003676">
    <property type="term" value="F:nucleic acid binding"/>
    <property type="evidence" value="ECO:0007669"/>
    <property type="project" value="InterPro"/>
</dbReference>
<dbReference type="GO" id="GO:0015074">
    <property type="term" value="P:DNA integration"/>
    <property type="evidence" value="ECO:0007669"/>
    <property type="project" value="InterPro"/>
</dbReference>
<dbReference type="PROSITE" id="PS50994">
    <property type="entry name" value="INTEGRASE"/>
    <property type="match status" value="1"/>
</dbReference>